<accession>A0A6V8QWX0</accession>
<protein>
    <submittedName>
        <fullName evidence="4">Short-chain dehydrogenase/reductase SAT3</fullName>
    </submittedName>
</protein>
<dbReference type="Pfam" id="PF13561">
    <property type="entry name" value="adh_short_C2"/>
    <property type="match status" value="1"/>
</dbReference>
<organism evidence="4 5">
    <name type="scientific">Trichoderma asperellum</name>
    <name type="common">Filamentous fungus</name>
    <dbReference type="NCBI Taxonomy" id="101201"/>
    <lineage>
        <taxon>Eukaryota</taxon>
        <taxon>Fungi</taxon>
        <taxon>Dikarya</taxon>
        <taxon>Ascomycota</taxon>
        <taxon>Pezizomycotina</taxon>
        <taxon>Sordariomycetes</taxon>
        <taxon>Hypocreomycetidae</taxon>
        <taxon>Hypocreales</taxon>
        <taxon>Hypocreaceae</taxon>
        <taxon>Trichoderma</taxon>
    </lineage>
</organism>
<dbReference type="Proteomes" id="UP000517252">
    <property type="component" value="Unassembled WGS sequence"/>
</dbReference>
<proteinExistence type="inferred from homology"/>
<dbReference type="InterPro" id="IPR036291">
    <property type="entry name" value="NAD(P)-bd_dom_sf"/>
</dbReference>
<comment type="caution">
    <text evidence="4">The sequence shown here is derived from an EMBL/GenBank/DDBJ whole genome shotgun (WGS) entry which is preliminary data.</text>
</comment>
<dbReference type="EMBL" id="BLZH01000007">
    <property type="protein sequence ID" value="GFP57127.1"/>
    <property type="molecule type" value="Genomic_DNA"/>
</dbReference>
<dbReference type="GO" id="GO:0016491">
    <property type="term" value="F:oxidoreductase activity"/>
    <property type="evidence" value="ECO:0007669"/>
    <property type="project" value="UniProtKB-KW"/>
</dbReference>
<evidence type="ECO:0000313" key="4">
    <source>
        <dbReference type="EMBL" id="GFP57127.1"/>
    </source>
</evidence>
<evidence type="ECO:0000313" key="5">
    <source>
        <dbReference type="Proteomes" id="UP000517252"/>
    </source>
</evidence>
<keyword evidence="3" id="KW-0560">Oxidoreductase</keyword>
<comment type="similarity">
    <text evidence="1">Belongs to the short-chain dehydrogenases/reductases (SDR) family.</text>
</comment>
<evidence type="ECO:0000256" key="1">
    <source>
        <dbReference type="ARBA" id="ARBA00006484"/>
    </source>
</evidence>
<evidence type="ECO:0000256" key="3">
    <source>
        <dbReference type="ARBA" id="ARBA00023002"/>
    </source>
</evidence>
<keyword evidence="2" id="KW-0521">NADP</keyword>
<dbReference type="PANTHER" id="PTHR43618">
    <property type="entry name" value="7-ALPHA-HYDROXYSTEROID DEHYDROGENASE"/>
    <property type="match status" value="1"/>
</dbReference>
<evidence type="ECO:0000256" key="2">
    <source>
        <dbReference type="ARBA" id="ARBA00022857"/>
    </source>
</evidence>
<dbReference type="AlphaFoldDB" id="A0A6V8QWX0"/>
<gene>
    <name evidence="4" type="ORF">TASIC1_0007061900</name>
</gene>
<dbReference type="InterPro" id="IPR052178">
    <property type="entry name" value="Sec_Metab_Biosynth_SDR"/>
</dbReference>
<dbReference type="SUPFAM" id="SSF51735">
    <property type="entry name" value="NAD(P)-binding Rossmann-fold domains"/>
    <property type="match status" value="1"/>
</dbReference>
<reference evidence="4 5" key="1">
    <citation type="submission" date="2020-07" db="EMBL/GenBank/DDBJ databases">
        <title>Trichoderma asperellum IC-1 whole genome shotgun sequence.</title>
        <authorList>
            <person name="Kanamasa S."/>
            <person name="Takahashi H."/>
        </authorList>
    </citation>
    <scope>NUCLEOTIDE SEQUENCE [LARGE SCALE GENOMIC DNA]</scope>
    <source>
        <strain evidence="4 5">IC-1</strain>
    </source>
</reference>
<dbReference type="Gene3D" id="3.40.50.720">
    <property type="entry name" value="NAD(P)-binding Rossmann-like Domain"/>
    <property type="match status" value="1"/>
</dbReference>
<sequence length="279" mass="29838">MGSTGTASIETKNLFDVSGLVAVITGGGSGIGRMITRALAANGAHRVYIIGRRVSVLEETAAPFPDVVKTLECDVTSKESLQAAADRIRSEVGYVNLLWCNSGTSGPESKTLNNNSSLDEFIEENWKHSVDEYADTFKINTAGFWYTSLAFLKLLDAGNRQKNVNFSSQIVGTCSTLGFGRFAPTGRFAYGQSKASQQHMMKQLSTHMVPYGIRVNSIAPGPMTTSGYDPAKLIPEKRAGEETDIAGVALFLASKAGSYLNGNVLVCDGGRLSIVPSTY</sequence>
<dbReference type="PRINTS" id="PR00081">
    <property type="entry name" value="GDHRDH"/>
</dbReference>
<dbReference type="OrthoDB" id="2962696at2759"/>
<dbReference type="InterPro" id="IPR002347">
    <property type="entry name" value="SDR_fam"/>
</dbReference>
<name>A0A6V8QWX0_TRIAP</name>
<dbReference type="CDD" id="cd05233">
    <property type="entry name" value="SDR_c"/>
    <property type="match status" value="1"/>
</dbReference>
<dbReference type="PANTHER" id="PTHR43618:SF18">
    <property type="entry name" value="SHORT CHAIN DEHYDROGENASE_REDUCTASE FAMILY (AFU_ORTHOLOGUE AFUA_5G12480)"/>
    <property type="match status" value="1"/>
</dbReference>